<sequence length="220" mass="24077">MEQLPGAAPHGNFQPDKVVTGEPTFITLDLETTDLIRGGIMPHITQIAAADIKSNTCFAVYCKPKVPICSEVQKITGISLNDDGDMVVNGRCVESLDIKLALEQLCTWLLNFKTSKLYIIAHNGQMFDMPVLMTALKKTGTINSFLKAVSGCIDSLKVFRKKFPNRSHKQKDLVFDLLGMTYESHNAEGDVKALGKLVNLCESSELLSASFSPLAVINTL</sequence>
<evidence type="ECO:0000256" key="2">
    <source>
        <dbReference type="ARBA" id="ARBA00022722"/>
    </source>
</evidence>
<evidence type="ECO:0000256" key="7">
    <source>
        <dbReference type="ARBA" id="ARBA00025769"/>
    </source>
</evidence>
<evidence type="ECO:0000256" key="6">
    <source>
        <dbReference type="ARBA" id="ARBA00022842"/>
    </source>
</evidence>
<dbReference type="EMBL" id="CAIIXF020000011">
    <property type="protein sequence ID" value="CAH1799569.1"/>
    <property type="molecule type" value="Genomic_DNA"/>
</dbReference>
<proteinExistence type="inferred from homology"/>
<dbReference type="InterPro" id="IPR013520">
    <property type="entry name" value="Ribonucl_H"/>
</dbReference>
<dbReference type="GO" id="GO:0008296">
    <property type="term" value="F:3'-5'-DNA exonuclease activity"/>
    <property type="evidence" value="ECO:0007669"/>
    <property type="project" value="TreeGrafter"/>
</dbReference>
<dbReference type="GO" id="GO:0003676">
    <property type="term" value="F:nucleic acid binding"/>
    <property type="evidence" value="ECO:0007669"/>
    <property type="project" value="InterPro"/>
</dbReference>
<keyword evidence="2" id="KW-0540">Nuclease</keyword>
<evidence type="ECO:0000256" key="5">
    <source>
        <dbReference type="ARBA" id="ARBA00022839"/>
    </source>
</evidence>
<keyword evidence="9" id="KW-1185">Reference proteome</keyword>
<keyword evidence="5" id="KW-0269">Exonuclease</keyword>
<dbReference type="PANTHER" id="PTHR13058">
    <property type="entry name" value="THREE PRIME REPAIR EXONUCLEASE 1, 2"/>
    <property type="match status" value="1"/>
</dbReference>
<dbReference type="InterPro" id="IPR040393">
    <property type="entry name" value="TREX1/2"/>
</dbReference>
<comment type="caution">
    <text evidence="8">The sequence shown here is derived from an EMBL/GenBank/DDBJ whole genome shotgun (WGS) entry which is preliminary data.</text>
</comment>
<dbReference type="InterPro" id="IPR012337">
    <property type="entry name" value="RNaseH-like_sf"/>
</dbReference>
<evidence type="ECO:0000313" key="9">
    <source>
        <dbReference type="Proteomes" id="UP000749559"/>
    </source>
</evidence>
<dbReference type="Gene3D" id="3.30.420.10">
    <property type="entry name" value="Ribonuclease H-like superfamily/Ribonuclease H"/>
    <property type="match status" value="1"/>
</dbReference>
<dbReference type="GO" id="GO:0006308">
    <property type="term" value="P:DNA catabolic process"/>
    <property type="evidence" value="ECO:0007669"/>
    <property type="project" value="TreeGrafter"/>
</dbReference>
<evidence type="ECO:0000256" key="3">
    <source>
        <dbReference type="ARBA" id="ARBA00022723"/>
    </source>
</evidence>
<evidence type="ECO:0000256" key="1">
    <source>
        <dbReference type="ARBA" id="ARBA00001946"/>
    </source>
</evidence>
<dbReference type="SUPFAM" id="SSF53098">
    <property type="entry name" value="Ribonuclease H-like"/>
    <property type="match status" value="1"/>
</dbReference>
<dbReference type="Proteomes" id="UP000749559">
    <property type="component" value="Unassembled WGS sequence"/>
</dbReference>
<evidence type="ECO:0000313" key="8">
    <source>
        <dbReference type="EMBL" id="CAH1799569.1"/>
    </source>
</evidence>
<dbReference type="PANTHER" id="PTHR13058:SF22">
    <property type="entry name" value="EXODEOXYRIBONUCLEASE III"/>
    <property type="match status" value="1"/>
</dbReference>
<gene>
    <name evidence="8" type="ORF">OFUS_LOCUS23565</name>
</gene>
<protein>
    <submittedName>
        <fullName evidence="8">Uncharacterized protein</fullName>
    </submittedName>
</protein>
<keyword evidence="3" id="KW-0479">Metal-binding</keyword>
<organism evidence="8 9">
    <name type="scientific">Owenia fusiformis</name>
    <name type="common">Polychaete worm</name>
    <dbReference type="NCBI Taxonomy" id="6347"/>
    <lineage>
        <taxon>Eukaryota</taxon>
        <taxon>Metazoa</taxon>
        <taxon>Spiralia</taxon>
        <taxon>Lophotrochozoa</taxon>
        <taxon>Annelida</taxon>
        <taxon>Polychaeta</taxon>
        <taxon>Sedentaria</taxon>
        <taxon>Canalipalpata</taxon>
        <taxon>Sabellida</taxon>
        <taxon>Oweniida</taxon>
        <taxon>Oweniidae</taxon>
        <taxon>Owenia</taxon>
    </lineage>
</organism>
<reference evidence="8" key="1">
    <citation type="submission" date="2022-03" db="EMBL/GenBank/DDBJ databases">
        <authorList>
            <person name="Martin C."/>
        </authorList>
    </citation>
    <scope>NUCLEOTIDE SEQUENCE</scope>
</reference>
<dbReference type="GO" id="GO:0005737">
    <property type="term" value="C:cytoplasm"/>
    <property type="evidence" value="ECO:0007669"/>
    <property type="project" value="TreeGrafter"/>
</dbReference>
<name>A0A8J1TBB7_OWEFU</name>
<dbReference type="SMART" id="SM00479">
    <property type="entry name" value="EXOIII"/>
    <property type="match status" value="1"/>
</dbReference>
<evidence type="ECO:0000256" key="4">
    <source>
        <dbReference type="ARBA" id="ARBA00022801"/>
    </source>
</evidence>
<dbReference type="OrthoDB" id="6137214at2759"/>
<dbReference type="GO" id="GO:0046872">
    <property type="term" value="F:metal ion binding"/>
    <property type="evidence" value="ECO:0007669"/>
    <property type="project" value="UniProtKB-KW"/>
</dbReference>
<keyword evidence="4" id="KW-0378">Hydrolase</keyword>
<dbReference type="AlphaFoldDB" id="A0A8J1TBB7"/>
<keyword evidence="6" id="KW-0460">Magnesium</keyword>
<comment type="similarity">
    <text evidence="7">Belongs to the exonuclease superfamily. TREX family.</text>
</comment>
<comment type="cofactor">
    <cofactor evidence="1">
        <name>Mg(2+)</name>
        <dbReference type="ChEBI" id="CHEBI:18420"/>
    </cofactor>
</comment>
<accession>A0A8J1TBB7</accession>
<dbReference type="InterPro" id="IPR036397">
    <property type="entry name" value="RNaseH_sf"/>
</dbReference>
<dbReference type="CDD" id="cd06127">
    <property type="entry name" value="DEDDh"/>
    <property type="match status" value="1"/>
</dbReference>